<accession>A0A2K3N333</accession>
<dbReference type="AlphaFoldDB" id="A0A2K3N333"/>
<dbReference type="PANTHER" id="PTHR47186">
    <property type="entry name" value="LEUCINE-RICH REPEAT-CONTAINING PROTEIN 57"/>
    <property type="match status" value="1"/>
</dbReference>
<comment type="caution">
    <text evidence="2">The sequence shown here is derived from an EMBL/GenBank/DDBJ whole genome shotgun (WGS) entry which is preliminary data.</text>
</comment>
<dbReference type="EMBL" id="ASHM01015555">
    <property type="protein sequence ID" value="PNX97442.1"/>
    <property type="molecule type" value="Genomic_DNA"/>
</dbReference>
<protein>
    <recommendedName>
        <fullName evidence="1">R13L1/DRL21-like LRR repeat region domain-containing protein</fullName>
    </recommendedName>
</protein>
<dbReference type="SUPFAM" id="SSF52058">
    <property type="entry name" value="L domain-like"/>
    <property type="match status" value="2"/>
</dbReference>
<evidence type="ECO:0000313" key="2">
    <source>
        <dbReference type="EMBL" id="PNX97442.1"/>
    </source>
</evidence>
<dbReference type="InterPro" id="IPR032675">
    <property type="entry name" value="LRR_dom_sf"/>
</dbReference>
<reference evidence="2 3" key="1">
    <citation type="journal article" date="2014" name="Am. J. Bot.">
        <title>Genome assembly and annotation for red clover (Trifolium pratense; Fabaceae).</title>
        <authorList>
            <person name="Istvanek J."/>
            <person name="Jaros M."/>
            <person name="Krenek A."/>
            <person name="Repkova J."/>
        </authorList>
    </citation>
    <scope>NUCLEOTIDE SEQUENCE [LARGE SCALE GENOMIC DNA]</scope>
    <source>
        <strain evidence="3">cv. Tatra</strain>
        <tissue evidence="2">Young leaves</tissue>
    </source>
</reference>
<sequence>MSKLKILQNLSLFLVGKHGEKGIKELGTLSNLQGSLSIAKLENVINTEISETKIMDKKCLEELWLSWSEDAKDHFTNSQSEMNILCKLQPTKNLKRLDVYGYRGTRFPEWVGDPSYHNLTELYVIGCRYCCILPPLGQLHSLKKLTIRRMSMPETIGHEYGDSFTGTLFPSLECLEFHHMPCWEMWHHSHHSDDSFPVLKSLVINDCPKLKGDLPPHFRMLEAIQIKRCNQLGSSLPKTFSIRKLHIFESNKVALHELPLSLEELRIQGREVTESVFEAIAITPRASLQILDIRDCSSAISFQGDCLLTSLKFLYITDCKNLNFPKQNHQLESLQYLTITRSCDSLTTLPLDILPNLNNLHIYKCENIGCLSTSKILPNLSYIGISNCPRFVSFPEEGLSAPNLKILYITNCTNLKSLPCHINTLLPKLEVMTIDECREMETIPDGGMPRSLRSLCIGNCEKLLRNPSLTLFDMLSHLSISDLFDGVDYFPRKDFALLPPSLTSLELWKMSSLHTLECTELLHLTSLQQLTIGDCPKLENVAGERMPASLINLQIFRCPLLEEQFRRKHPNIWPKISHIKVIQANNNPGAAKGVVLIWMTAY</sequence>
<dbReference type="PANTHER" id="PTHR47186:SF42">
    <property type="entry name" value="DISEASE RESISTANCE RPP13-LIKE PROTEIN 1"/>
    <property type="match status" value="1"/>
</dbReference>
<gene>
    <name evidence="2" type="ORF">L195_g020671</name>
</gene>
<reference evidence="2 3" key="2">
    <citation type="journal article" date="2017" name="Front. Plant Sci.">
        <title>Gene Classification and Mining of Molecular Markers Useful in Red Clover (Trifolium pratense) Breeding.</title>
        <authorList>
            <person name="Istvanek J."/>
            <person name="Dluhosova J."/>
            <person name="Dluhos P."/>
            <person name="Patkova L."/>
            <person name="Nedelnik J."/>
            <person name="Repkova J."/>
        </authorList>
    </citation>
    <scope>NUCLEOTIDE SEQUENCE [LARGE SCALE GENOMIC DNA]</scope>
    <source>
        <strain evidence="3">cv. Tatra</strain>
        <tissue evidence="2">Young leaves</tissue>
    </source>
</reference>
<dbReference type="InterPro" id="IPR056789">
    <property type="entry name" value="LRR_R13L1-DRL21"/>
</dbReference>
<dbReference type="Proteomes" id="UP000236291">
    <property type="component" value="Unassembled WGS sequence"/>
</dbReference>
<proteinExistence type="predicted"/>
<feature type="domain" description="R13L1/DRL21-like LRR repeat region" evidence="1">
    <location>
        <begin position="23"/>
        <end position="150"/>
    </location>
</feature>
<evidence type="ECO:0000259" key="1">
    <source>
        <dbReference type="Pfam" id="PF25019"/>
    </source>
</evidence>
<dbReference type="STRING" id="57577.A0A2K3N333"/>
<dbReference type="Gene3D" id="3.80.10.10">
    <property type="entry name" value="Ribonuclease Inhibitor"/>
    <property type="match status" value="2"/>
</dbReference>
<dbReference type="Pfam" id="PF25019">
    <property type="entry name" value="LRR_R13L1-DRL21"/>
    <property type="match status" value="1"/>
</dbReference>
<evidence type="ECO:0000313" key="3">
    <source>
        <dbReference type="Proteomes" id="UP000236291"/>
    </source>
</evidence>
<organism evidence="2 3">
    <name type="scientific">Trifolium pratense</name>
    <name type="common">Red clover</name>
    <dbReference type="NCBI Taxonomy" id="57577"/>
    <lineage>
        <taxon>Eukaryota</taxon>
        <taxon>Viridiplantae</taxon>
        <taxon>Streptophyta</taxon>
        <taxon>Embryophyta</taxon>
        <taxon>Tracheophyta</taxon>
        <taxon>Spermatophyta</taxon>
        <taxon>Magnoliopsida</taxon>
        <taxon>eudicotyledons</taxon>
        <taxon>Gunneridae</taxon>
        <taxon>Pentapetalae</taxon>
        <taxon>rosids</taxon>
        <taxon>fabids</taxon>
        <taxon>Fabales</taxon>
        <taxon>Fabaceae</taxon>
        <taxon>Papilionoideae</taxon>
        <taxon>50 kb inversion clade</taxon>
        <taxon>NPAAA clade</taxon>
        <taxon>Hologalegina</taxon>
        <taxon>IRL clade</taxon>
        <taxon>Trifolieae</taxon>
        <taxon>Trifolium</taxon>
    </lineage>
</organism>
<name>A0A2K3N333_TRIPR</name>